<reference evidence="2 3" key="1">
    <citation type="submission" date="2017-09" db="EMBL/GenBank/DDBJ databases">
        <title>Depth-based differentiation of microbial function through sediment-hosted aquifers and enrichment of novel symbionts in the deep terrestrial subsurface.</title>
        <authorList>
            <person name="Probst A.J."/>
            <person name="Ladd B."/>
            <person name="Jarett J.K."/>
            <person name="Geller-Mcgrath D.E."/>
            <person name="Sieber C.M."/>
            <person name="Emerson J.B."/>
            <person name="Anantharaman K."/>
            <person name="Thomas B.C."/>
            <person name="Malmstrom R."/>
            <person name="Stieglmeier M."/>
            <person name="Klingl A."/>
            <person name="Woyke T."/>
            <person name="Ryan C.M."/>
            <person name="Banfield J.F."/>
        </authorList>
    </citation>
    <scope>NUCLEOTIDE SEQUENCE [LARGE SCALE GENOMIC DNA]</scope>
    <source>
        <strain evidence="2">CG23_combo_of_CG06-09_8_20_14_all_34_8</strain>
    </source>
</reference>
<protein>
    <submittedName>
        <fullName evidence="2">Uncharacterized protein</fullName>
    </submittedName>
</protein>
<dbReference type="EMBL" id="PCSR01000117">
    <property type="protein sequence ID" value="PIP52726.1"/>
    <property type="molecule type" value="Genomic_DNA"/>
</dbReference>
<feature type="transmembrane region" description="Helical" evidence="1">
    <location>
        <begin position="7"/>
        <end position="29"/>
    </location>
</feature>
<comment type="caution">
    <text evidence="2">The sequence shown here is derived from an EMBL/GenBank/DDBJ whole genome shotgun (WGS) entry which is preliminary data.</text>
</comment>
<sequence>MNVIKPFLIRSIVSLLVIIPLALFVRSYAGSSTLLADINGIGWLVGVLGTIYTFVAAFTVVEVWSQFNGVAALIAKEAKAVTSIWNYIDYLNDEKIDKQMKKALQNYLIASESEKENAARGVRSEHPSKQLIQIFKVLDGVEFDDKRDAAVFPLLVSSYEELSSVRSKRIEAGTARIPSPLRIFFTVLSVLLLSTFILLGFVSTSLYIYNV</sequence>
<feature type="transmembrane region" description="Helical" evidence="1">
    <location>
        <begin position="183"/>
        <end position="209"/>
    </location>
</feature>
<dbReference type="Proteomes" id="UP000229459">
    <property type="component" value="Unassembled WGS sequence"/>
</dbReference>
<evidence type="ECO:0000256" key="1">
    <source>
        <dbReference type="SAM" id="Phobius"/>
    </source>
</evidence>
<accession>A0A2H0B508</accession>
<feature type="non-terminal residue" evidence="2">
    <location>
        <position position="211"/>
    </location>
</feature>
<proteinExistence type="predicted"/>
<organism evidence="2 3">
    <name type="scientific">Candidatus Beckwithbacteria bacterium CG23_combo_of_CG06-09_8_20_14_all_34_8</name>
    <dbReference type="NCBI Taxonomy" id="1974497"/>
    <lineage>
        <taxon>Bacteria</taxon>
        <taxon>Candidatus Beckwithiibacteriota</taxon>
    </lineage>
</organism>
<feature type="transmembrane region" description="Helical" evidence="1">
    <location>
        <begin position="41"/>
        <end position="61"/>
    </location>
</feature>
<dbReference type="AlphaFoldDB" id="A0A2H0B508"/>
<dbReference type="InterPro" id="IPR025333">
    <property type="entry name" value="DUF4239"/>
</dbReference>
<keyword evidence="1" id="KW-0812">Transmembrane</keyword>
<evidence type="ECO:0000313" key="2">
    <source>
        <dbReference type="EMBL" id="PIP52726.1"/>
    </source>
</evidence>
<name>A0A2H0B508_9BACT</name>
<evidence type="ECO:0000313" key="3">
    <source>
        <dbReference type="Proteomes" id="UP000229459"/>
    </source>
</evidence>
<dbReference type="Pfam" id="PF14023">
    <property type="entry name" value="Bestrophin-like"/>
    <property type="match status" value="1"/>
</dbReference>
<keyword evidence="1" id="KW-0472">Membrane</keyword>
<gene>
    <name evidence="2" type="ORF">COX08_04840</name>
</gene>
<keyword evidence="1" id="KW-1133">Transmembrane helix</keyword>